<dbReference type="InterPro" id="IPR003695">
    <property type="entry name" value="Ppx_GppA_N"/>
</dbReference>
<evidence type="ECO:0000259" key="1">
    <source>
        <dbReference type="Pfam" id="PF02541"/>
    </source>
</evidence>
<organism evidence="2 3">
    <name type="scientific">Marivirga atlantica</name>
    <dbReference type="NCBI Taxonomy" id="1548457"/>
    <lineage>
        <taxon>Bacteria</taxon>
        <taxon>Pseudomonadati</taxon>
        <taxon>Bacteroidota</taxon>
        <taxon>Cytophagia</taxon>
        <taxon>Cytophagales</taxon>
        <taxon>Marivirgaceae</taxon>
        <taxon>Marivirga</taxon>
    </lineage>
</organism>
<comment type="caution">
    <text evidence="2">The sequence shown here is derived from an EMBL/GenBank/DDBJ whole genome shotgun (WGS) entry which is preliminary data.</text>
</comment>
<dbReference type="InterPro" id="IPR050273">
    <property type="entry name" value="GppA/Ppx_hydrolase"/>
</dbReference>
<dbReference type="Pfam" id="PF02541">
    <property type="entry name" value="Ppx-GppA"/>
    <property type="match status" value="1"/>
</dbReference>
<dbReference type="Gene3D" id="3.30.420.40">
    <property type="match status" value="1"/>
</dbReference>
<dbReference type="SUPFAM" id="SSF53067">
    <property type="entry name" value="Actin-like ATPase domain"/>
    <property type="match status" value="2"/>
</dbReference>
<dbReference type="EMBL" id="JAERQG010000004">
    <property type="protein sequence ID" value="MBL0766459.1"/>
    <property type="molecule type" value="Genomic_DNA"/>
</dbReference>
<feature type="domain" description="Ppx/GppA phosphatase N-terminal" evidence="1">
    <location>
        <begin position="35"/>
        <end position="286"/>
    </location>
</feature>
<protein>
    <submittedName>
        <fullName evidence="2">Phosphatase</fullName>
    </submittedName>
</protein>
<sequence length="293" mass="33053">MLKLAAVDIGSNAIRLQLTRCSIFDGKPTFKKLEYVRFPLRLGQDVFSVGRISNESQKKFLRLMEAFKILIDLYEVDDYMACATSAMRDSDNGQDLVEQVKERIGLEIDVIDGETEAEIINKAIFPYMDNQTYLHIDVGGGSTELNIYVAHEKIASKSFQLGSVRKLSDIDNSSVWNKMKSWIAGEMKPSFGKVHAIGTGGNINKVLEMANKKPGKLISLKKVKEMQQYIASFNMEERINKLQLNPDRADVIIPALDIYMNAMKLAKAPSILVPDSGMKDGMMQMMWERNRLT</sequence>
<dbReference type="AlphaFoldDB" id="A0A937DKW0"/>
<dbReference type="PANTHER" id="PTHR30005:SF0">
    <property type="entry name" value="RETROGRADE REGULATION PROTEIN 2"/>
    <property type="match status" value="1"/>
</dbReference>
<accession>A0A937DKW0</accession>
<dbReference type="PANTHER" id="PTHR30005">
    <property type="entry name" value="EXOPOLYPHOSPHATASE"/>
    <property type="match status" value="1"/>
</dbReference>
<proteinExistence type="predicted"/>
<dbReference type="RefSeq" id="WP_201923948.1">
    <property type="nucleotide sequence ID" value="NZ_JAERQG010000004.1"/>
</dbReference>
<name>A0A937DKW0_9BACT</name>
<dbReference type="Gene3D" id="3.30.420.150">
    <property type="entry name" value="Exopolyphosphatase. Domain 2"/>
    <property type="match status" value="1"/>
</dbReference>
<evidence type="ECO:0000313" key="2">
    <source>
        <dbReference type="EMBL" id="MBL0766459.1"/>
    </source>
</evidence>
<dbReference type="InterPro" id="IPR043129">
    <property type="entry name" value="ATPase_NBD"/>
</dbReference>
<dbReference type="CDD" id="cd24006">
    <property type="entry name" value="ASKHA_NBD_PPX_GppA"/>
    <property type="match status" value="1"/>
</dbReference>
<dbReference type="GO" id="GO:0016462">
    <property type="term" value="F:pyrophosphatase activity"/>
    <property type="evidence" value="ECO:0007669"/>
    <property type="project" value="TreeGrafter"/>
</dbReference>
<dbReference type="Proteomes" id="UP000642920">
    <property type="component" value="Unassembled WGS sequence"/>
</dbReference>
<evidence type="ECO:0000313" key="3">
    <source>
        <dbReference type="Proteomes" id="UP000642920"/>
    </source>
</evidence>
<reference evidence="2" key="1">
    <citation type="submission" date="2021-01" db="EMBL/GenBank/DDBJ databases">
        <title>Marivirga sp. nov., isolated from intertidal surface sediments.</title>
        <authorList>
            <person name="Zhang M."/>
        </authorList>
    </citation>
    <scope>NUCLEOTIDE SEQUENCE</scope>
    <source>
        <strain evidence="2">SM1354</strain>
    </source>
</reference>
<gene>
    <name evidence="2" type="ORF">JKP34_14425</name>
</gene>
<keyword evidence="3" id="KW-1185">Reference proteome</keyword>